<evidence type="ECO:0000313" key="7">
    <source>
        <dbReference type="Proteomes" id="UP000696573"/>
    </source>
</evidence>
<dbReference type="EMBL" id="CABFNQ020000451">
    <property type="protein sequence ID" value="CAH0015641.1"/>
    <property type="molecule type" value="Genomic_DNA"/>
</dbReference>
<evidence type="ECO:0000256" key="4">
    <source>
        <dbReference type="ARBA" id="ARBA00048009"/>
    </source>
</evidence>
<reference evidence="6" key="1">
    <citation type="submission" date="2021-10" db="EMBL/GenBank/DDBJ databases">
        <authorList>
            <person name="Piombo E."/>
        </authorList>
    </citation>
    <scope>NUCLEOTIDE SEQUENCE</scope>
</reference>
<gene>
    <name evidence="6" type="ORF">CRHIZ90672A_00007832</name>
</gene>
<dbReference type="PANTHER" id="PTHR43296">
    <property type="entry name" value="PEROXISOMAL 2,4-DIENOYL-COA REDUCTASE"/>
    <property type="match status" value="1"/>
</dbReference>
<dbReference type="Gene3D" id="3.40.50.720">
    <property type="entry name" value="NAD(P)-binding Rossmann-like Domain"/>
    <property type="match status" value="1"/>
</dbReference>
<organism evidence="6 7">
    <name type="scientific">Clonostachys rhizophaga</name>
    <dbReference type="NCBI Taxonomy" id="160324"/>
    <lineage>
        <taxon>Eukaryota</taxon>
        <taxon>Fungi</taxon>
        <taxon>Dikarya</taxon>
        <taxon>Ascomycota</taxon>
        <taxon>Pezizomycotina</taxon>
        <taxon>Sordariomycetes</taxon>
        <taxon>Hypocreomycetidae</taxon>
        <taxon>Hypocreales</taxon>
        <taxon>Bionectriaceae</taxon>
        <taxon>Clonostachys</taxon>
    </lineage>
</organism>
<dbReference type="AlphaFoldDB" id="A0A9N9V3Y1"/>
<evidence type="ECO:0000256" key="5">
    <source>
        <dbReference type="ARBA" id="ARBA00048340"/>
    </source>
</evidence>
<dbReference type="GO" id="GO:0005777">
    <property type="term" value="C:peroxisome"/>
    <property type="evidence" value="ECO:0007669"/>
    <property type="project" value="TreeGrafter"/>
</dbReference>
<dbReference type="InterPro" id="IPR036291">
    <property type="entry name" value="NAD(P)-bd_dom_sf"/>
</dbReference>
<proteinExistence type="predicted"/>
<evidence type="ECO:0000256" key="3">
    <source>
        <dbReference type="ARBA" id="ARBA00026117"/>
    </source>
</evidence>
<dbReference type="PANTHER" id="PTHR43296:SF2">
    <property type="entry name" value="PEROXISOMAL 2,4-DIENOYL-COA REDUCTASE [(3E)-ENOYL-COA-PRODUCING]"/>
    <property type="match status" value="1"/>
</dbReference>
<comment type="caution">
    <text evidence="6">The sequence shown here is derived from an EMBL/GenBank/DDBJ whole genome shotgun (WGS) entry which is preliminary data.</text>
</comment>
<keyword evidence="7" id="KW-1185">Reference proteome</keyword>
<dbReference type="Proteomes" id="UP000696573">
    <property type="component" value="Unassembled WGS sequence"/>
</dbReference>
<dbReference type="OrthoDB" id="2136131at2759"/>
<comment type="catalytic activity">
    <reaction evidence="4">
        <text>a (2E,4E)-dienoyl-CoA + NADPH + H(+) = a 4,5-saturated-(3E)-enoyl-CoA + NADP(+)</text>
        <dbReference type="Rhea" id="RHEA:45912"/>
        <dbReference type="ChEBI" id="CHEBI:15378"/>
        <dbReference type="ChEBI" id="CHEBI:57783"/>
        <dbReference type="ChEBI" id="CHEBI:58349"/>
        <dbReference type="ChEBI" id="CHEBI:85101"/>
        <dbReference type="ChEBI" id="CHEBI:85493"/>
        <dbReference type="EC" id="1.3.1.124"/>
    </reaction>
</comment>
<name>A0A9N9V3Y1_9HYPO</name>
<dbReference type="InterPro" id="IPR002347">
    <property type="entry name" value="SDR_fam"/>
</dbReference>
<evidence type="ECO:0000256" key="2">
    <source>
        <dbReference type="ARBA" id="ARBA00023002"/>
    </source>
</evidence>
<dbReference type="SUPFAM" id="SSF51735">
    <property type="entry name" value="NAD(P)-binding Rossmann-fold domains"/>
    <property type="match status" value="1"/>
</dbReference>
<dbReference type="EC" id="1.3.1.124" evidence="3"/>
<dbReference type="GO" id="GO:0009062">
    <property type="term" value="P:fatty acid catabolic process"/>
    <property type="evidence" value="ECO:0007669"/>
    <property type="project" value="InterPro"/>
</dbReference>
<keyword evidence="2" id="KW-0560">Oxidoreductase</keyword>
<evidence type="ECO:0000313" key="6">
    <source>
        <dbReference type="EMBL" id="CAH0015641.1"/>
    </source>
</evidence>
<dbReference type="Pfam" id="PF13561">
    <property type="entry name" value="adh_short_C2"/>
    <property type="match status" value="1"/>
</dbReference>
<comment type="catalytic activity">
    <reaction evidence="5">
        <text>a (2E,4Z)-dienoyl-CoA + NADPH + H(+) = a 4,5-saturated-(3E)-enoyl-CoA + NADP(+)</text>
        <dbReference type="Rhea" id="RHEA:61892"/>
        <dbReference type="ChEBI" id="CHEBI:15378"/>
        <dbReference type="ChEBI" id="CHEBI:57783"/>
        <dbReference type="ChEBI" id="CHEBI:58349"/>
        <dbReference type="ChEBI" id="CHEBI:85099"/>
        <dbReference type="ChEBI" id="CHEBI:85493"/>
        <dbReference type="EC" id="1.3.1.124"/>
    </reaction>
</comment>
<sequence length="294" mass="30871">MPIPKEQYVSNVWRDGIFRGQVVFCTGGNGTICSAQVRALVHLGVDACIVGRNEQKTRSVASDIARARKGSRVLGIGGIDVRSIESLQRAVKQCVAELGAIDFVIAGAAGNFLAPFSDISTNAFKIVMDIDVLGSVNTAKATMPHLVGSAKRNPSGTSGRIIFISATLHYTGFPLQTHAAVAKAGVDALSANLAIEYGPLGVTSNVISPGPIESTEGVRRLSNSGRQARSIPLGRYGTVKDIADATVYIFSDSGNFVNGDVLVVDGGAWRTLATISGSDLPYPDVVTTPRRSKL</sequence>
<dbReference type="GO" id="GO:0008670">
    <property type="term" value="F:2,4-dienoyl-CoA reductase (NADPH) activity"/>
    <property type="evidence" value="ECO:0007669"/>
    <property type="project" value="InterPro"/>
</dbReference>
<dbReference type="InterPro" id="IPR045017">
    <property type="entry name" value="DECR2-like"/>
</dbReference>
<dbReference type="PRINTS" id="PR00081">
    <property type="entry name" value="GDHRDH"/>
</dbReference>
<evidence type="ECO:0000256" key="1">
    <source>
        <dbReference type="ARBA" id="ARBA00022857"/>
    </source>
</evidence>
<accession>A0A9N9V3Y1</accession>
<keyword evidence="1" id="KW-0521">NADP</keyword>
<protein>
    <recommendedName>
        <fullName evidence="3">2,4-dienoyl-CoA reductase [(3E)-enoyl-CoA-producing]</fullName>
        <ecNumber evidence="3">1.3.1.124</ecNumber>
    </recommendedName>
</protein>
<dbReference type="CDD" id="cd05369">
    <property type="entry name" value="TER_DECR_SDR_a"/>
    <property type="match status" value="1"/>
</dbReference>